<protein>
    <recommendedName>
        <fullName evidence="4">DUF4468 domain-containing protein</fullName>
    </recommendedName>
</protein>
<feature type="signal peptide" evidence="1">
    <location>
        <begin position="1"/>
        <end position="19"/>
    </location>
</feature>
<sequence>MKKLLVIVIGLILFSSTSAQRLNVDIQELNIKDSTFTKNITNFIEEQKKGGDEFHFFKKGLGYVTVQIADYHKNDTLLRYAVLSQASSFNHDTDDGVYPQYYTFIDGHPVLLYFRSVSMLGNLKYSEKSKKKLQKVIEPFLEKKRTKLLYDVNQKKTVKVKNFRNEFFKFIGATIYYKLGRQYEN</sequence>
<evidence type="ECO:0008006" key="4">
    <source>
        <dbReference type="Google" id="ProtNLM"/>
    </source>
</evidence>
<keyword evidence="1" id="KW-0732">Signal</keyword>
<keyword evidence="3" id="KW-1185">Reference proteome</keyword>
<comment type="caution">
    <text evidence="2">The sequence shown here is derived from an EMBL/GenBank/DDBJ whole genome shotgun (WGS) entry which is preliminary data.</text>
</comment>
<gene>
    <name evidence="2" type="ORF">MUY27_06275</name>
</gene>
<dbReference type="AlphaFoldDB" id="A0A9X1X146"/>
<dbReference type="EMBL" id="JALJEJ010000002">
    <property type="protein sequence ID" value="MCJ8209307.1"/>
    <property type="molecule type" value="Genomic_DNA"/>
</dbReference>
<proteinExistence type="predicted"/>
<evidence type="ECO:0000313" key="3">
    <source>
        <dbReference type="Proteomes" id="UP001139450"/>
    </source>
</evidence>
<name>A0A9X1X146_9SPHI</name>
<feature type="chain" id="PRO_5040817612" description="DUF4468 domain-containing protein" evidence="1">
    <location>
        <begin position="20"/>
        <end position="185"/>
    </location>
</feature>
<evidence type="ECO:0000256" key="1">
    <source>
        <dbReference type="SAM" id="SignalP"/>
    </source>
</evidence>
<dbReference type="Proteomes" id="UP001139450">
    <property type="component" value="Unassembled WGS sequence"/>
</dbReference>
<accession>A0A9X1X146</accession>
<dbReference type="RefSeq" id="WP_245129137.1">
    <property type="nucleotide sequence ID" value="NZ_JALJEJ010000002.1"/>
</dbReference>
<reference evidence="2" key="1">
    <citation type="submission" date="2022-04" db="EMBL/GenBank/DDBJ databases">
        <title>Mucilaginibacter sp. RS28 isolated from freshwater.</title>
        <authorList>
            <person name="Ko S.-R."/>
        </authorList>
    </citation>
    <scope>NUCLEOTIDE SEQUENCE</scope>
    <source>
        <strain evidence="2">RS28</strain>
    </source>
</reference>
<organism evidence="2 3">
    <name type="scientific">Mucilaginibacter straminoryzae</name>
    <dbReference type="NCBI Taxonomy" id="2932774"/>
    <lineage>
        <taxon>Bacteria</taxon>
        <taxon>Pseudomonadati</taxon>
        <taxon>Bacteroidota</taxon>
        <taxon>Sphingobacteriia</taxon>
        <taxon>Sphingobacteriales</taxon>
        <taxon>Sphingobacteriaceae</taxon>
        <taxon>Mucilaginibacter</taxon>
    </lineage>
</organism>
<evidence type="ECO:0000313" key="2">
    <source>
        <dbReference type="EMBL" id="MCJ8209307.1"/>
    </source>
</evidence>